<dbReference type="InterPro" id="IPR029063">
    <property type="entry name" value="SAM-dependent_MTases_sf"/>
</dbReference>
<dbReference type="SUPFAM" id="SSF53335">
    <property type="entry name" value="S-adenosyl-L-methionine-dependent methyltransferases"/>
    <property type="match status" value="1"/>
</dbReference>
<feature type="compositionally biased region" description="Basic and acidic residues" evidence="1">
    <location>
        <begin position="249"/>
        <end position="259"/>
    </location>
</feature>
<dbReference type="GO" id="GO:0008757">
    <property type="term" value="F:S-adenosylmethionine-dependent methyltransferase activity"/>
    <property type="evidence" value="ECO:0007669"/>
    <property type="project" value="InterPro"/>
</dbReference>
<reference evidence="3 4" key="1">
    <citation type="submission" date="2019-08" db="EMBL/GenBank/DDBJ databases">
        <authorList>
            <person name="Dhanesh K."/>
            <person name="Kumar G."/>
            <person name="Sasikala C."/>
            <person name="Venkata Ramana C."/>
        </authorList>
    </citation>
    <scope>NUCLEOTIDE SEQUENCE [LARGE SCALE GENOMIC DNA]</scope>
    <source>
        <strain evidence="3 4">JC645</strain>
    </source>
</reference>
<proteinExistence type="predicted"/>
<gene>
    <name evidence="3" type="ORF">FYK55_09405</name>
</gene>
<dbReference type="EMBL" id="VWOX01000004">
    <property type="protein sequence ID" value="KAA5544529.1"/>
    <property type="molecule type" value="Genomic_DNA"/>
</dbReference>
<organism evidence="3 4">
    <name type="scientific">Roseiconus nitratireducens</name>
    <dbReference type="NCBI Taxonomy" id="2605748"/>
    <lineage>
        <taxon>Bacteria</taxon>
        <taxon>Pseudomonadati</taxon>
        <taxon>Planctomycetota</taxon>
        <taxon>Planctomycetia</taxon>
        <taxon>Pirellulales</taxon>
        <taxon>Pirellulaceae</taxon>
        <taxon>Roseiconus</taxon>
    </lineage>
</organism>
<sequence>MMQGDAQPNIIRHVASGQLCCDPEWEAAYKRFETPEEEIQKFIGRLKRFGFEELDRDARIVEIFCGRGNGLIALQRMGFRRLEGVDLSDTLLEEYRGPATLHLADCLDLPMPADSYDVVIVQGGLHHLPRIPDDLDRSLADVARILRPGGSFYVIEPWRTPFLVLAHAITDRSLVRKLYAKGDALATMTERERVTYEQWLGAPEVIRHSFDRHFRVLSWQTRWGKLAAVATPGDQPASDASAGVAATGERADRDSASAD</sequence>
<accession>A0A5M6DED3</accession>
<evidence type="ECO:0000313" key="3">
    <source>
        <dbReference type="EMBL" id="KAA5544529.1"/>
    </source>
</evidence>
<keyword evidence="4" id="KW-1185">Reference proteome</keyword>
<dbReference type="Pfam" id="PF08241">
    <property type="entry name" value="Methyltransf_11"/>
    <property type="match status" value="1"/>
</dbReference>
<dbReference type="Proteomes" id="UP000324479">
    <property type="component" value="Unassembled WGS sequence"/>
</dbReference>
<keyword evidence="3" id="KW-0489">Methyltransferase</keyword>
<dbReference type="InterPro" id="IPR013216">
    <property type="entry name" value="Methyltransf_11"/>
</dbReference>
<dbReference type="Gene3D" id="3.40.50.150">
    <property type="entry name" value="Vaccinia Virus protein VP39"/>
    <property type="match status" value="1"/>
</dbReference>
<dbReference type="CDD" id="cd02440">
    <property type="entry name" value="AdoMet_MTases"/>
    <property type="match status" value="1"/>
</dbReference>
<keyword evidence="3" id="KW-0808">Transferase</keyword>
<evidence type="ECO:0000256" key="1">
    <source>
        <dbReference type="SAM" id="MobiDB-lite"/>
    </source>
</evidence>
<feature type="region of interest" description="Disordered" evidence="1">
    <location>
        <begin position="230"/>
        <end position="259"/>
    </location>
</feature>
<feature type="domain" description="Methyltransferase type 11" evidence="2">
    <location>
        <begin position="63"/>
        <end position="154"/>
    </location>
</feature>
<comment type="caution">
    <text evidence="3">The sequence shown here is derived from an EMBL/GenBank/DDBJ whole genome shotgun (WGS) entry which is preliminary data.</text>
</comment>
<dbReference type="AlphaFoldDB" id="A0A5M6DED3"/>
<name>A0A5M6DED3_9BACT</name>
<evidence type="ECO:0000259" key="2">
    <source>
        <dbReference type="Pfam" id="PF08241"/>
    </source>
</evidence>
<dbReference type="GO" id="GO:0032259">
    <property type="term" value="P:methylation"/>
    <property type="evidence" value="ECO:0007669"/>
    <property type="project" value="UniProtKB-KW"/>
</dbReference>
<evidence type="ECO:0000313" key="4">
    <source>
        <dbReference type="Proteomes" id="UP000324479"/>
    </source>
</evidence>
<protein>
    <submittedName>
        <fullName evidence="3">Class I SAM-dependent methyltransferase</fullName>
    </submittedName>
</protein>